<dbReference type="Proteomes" id="UP001589613">
    <property type="component" value="Unassembled WGS sequence"/>
</dbReference>
<name>A0ABV5V6T0_9MICO</name>
<evidence type="ECO:0000313" key="1">
    <source>
        <dbReference type="EMBL" id="MFB9733522.1"/>
    </source>
</evidence>
<proteinExistence type="predicted"/>
<reference evidence="1 2" key="1">
    <citation type="submission" date="2024-09" db="EMBL/GenBank/DDBJ databases">
        <authorList>
            <person name="Sun Q."/>
            <person name="Mori K."/>
        </authorList>
    </citation>
    <scope>NUCLEOTIDE SEQUENCE [LARGE SCALE GENOMIC DNA]</scope>
    <source>
        <strain evidence="1 2">JCM 12763</strain>
    </source>
</reference>
<dbReference type="InterPro" id="IPR029465">
    <property type="entry name" value="ATPgrasp_TupA"/>
</dbReference>
<gene>
    <name evidence="1" type="ORF">ACFFN0_15855</name>
</gene>
<dbReference type="RefSeq" id="WP_141337168.1">
    <property type="nucleotide sequence ID" value="NZ_JBHMAX010000051.1"/>
</dbReference>
<dbReference type="Pfam" id="PF14305">
    <property type="entry name" value="ATPgrasp_TupA"/>
    <property type="match status" value="1"/>
</dbReference>
<protein>
    <submittedName>
        <fullName evidence="1">ATP-grasp fold amidoligase family protein</fullName>
    </submittedName>
</protein>
<dbReference type="EMBL" id="JBHMAX010000051">
    <property type="protein sequence ID" value="MFB9733522.1"/>
    <property type="molecule type" value="Genomic_DNA"/>
</dbReference>
<organism evidence="1 2">
    <name type="scientific">Ornithinimicrobium kibberense</name>
    <dbReference type="NCBI Taxonomy" id="282060"/>
    <lineage>
        <taxon>Bacteria</taxon>
        <taxon>Bacillati</taxon>
        <taxon>Actinomycetota</taxon>
        <taxon>Actinomycetes</taxon>
        <taxon>Micrococcales</taxon>
        <taxon>Ornithinimicrobiaceae</taxon>
        <taxon>Ornithinimicrobium</taxon>
    </lineage>
</organism>
<evidence type="ECO:0000313" key="2">
    <source>
        <dbReference type="Proteomes" id="UP001589613"/>
    </source>
</evidence>
<sequence length="330" mass="38645">MKSYKKIKTKTRNRLMQTSVGHAAYQTANHFRVGLSKKLPDHIVAHIRYRERTGEPLNLKDPRGFNEKLWWLKLNNRDPLMTLCSDKSAVREYVAREGYQHILSEQYGVYESPNAVDFAKLPKKELFFKTTHGSGGNLIVDNSAPVARRKFRKFFKSALKANYFWQSREWNYKDIPPRLVCEEVLRDSSGSLPNDFKFMCFDGEPRLLYYSEGLARRDGRHETQNRYTNIYDMDFDLQSFKRSDFAVNPDYVLPPKPILEEMQAIAARLSRPFVFCRVDLYEVDQRIYFGEITFFPAGASGTVEPEEWELRMGDWINLSSSKIKLKDRSD</sequence>
<keyword evidence="2" id="KW-1185">Reference proteome</keyword>
<comment type="caution">
    <text evidence="1">The sequence shown here is derived from an EMBL/GenBank/DDBJ whole genome shotgun (WGS) entry which is preliminary data.</text>
</comment>
<accession>A0ABV5V6T0</accession>